<proteinExistence type="predicted"/>
<dbReference type="AlphaFoldDB" id="A0A411PHX4"/>
<dbReference type="KEGG" id="smai:EXU30_10895"/>
<evidence type="ECO:0000256" key="7">
    <source>
        <dbReference type="SAM" id="Phobius"/>
    </source>
</evidence>
<evidence type="ECO:0000256" key="2">
    <source>
        <dbReference type="ARBA" id="ARBA00022475"/>
    </source>
</evidence>
<dbReference type="PANTHER" id="PTHR43066">
    <property type="entry name" value="RHOMBOID-RELATED PROTEIN"/>
    <property type="match status" value="1"/>
</dbReference>
<feature type="domain" description="Peptidase S54 rhomboid" evidence="8">
    <location>
        <begin position="138"/>
        <end position="274"/>
    </location>
</feature>
<evidence type="ECO:0000256" key="5">
    <source>
        <dbReference type="ARBA" id="ARBA00022989"/>
    </source>
</evidence>
<dbReference type="InterPro" id="IPR035952">
    <property type="entry name" value="Rhomboid-like_sf"/>
</dbReference>
<evidence type="ECO:0000313" key="10">
    <source>
        <dbReference type="EMBL" id="QBF83145.1"/>
    </source>
</evidence>
<name>A0A411PHX4_9GAMM</name>
<feature type="transmembrane region" description="Helical" evidence="7">
    <location>
        <begin position="250"/>
        <end position="268"/>
    </location>
</feature>
<dbReference type="InterPro" id="IPR038236">
    <property type="entry name" value="GlpG_N_sf"/>
</dbReference>
<dbReference type="InterPro" id="IPR023662">
    <property type="entry name" value="Rhomboid_protease_GlpG"/>
</dbReference>
<dbReference type="Pfam" id="PF12122">
    <property type="entry name" value="Rhomboid_N"/>
    <property type="match status" value="1"/>
</dbReference>
<reference evidence="10 11" key="1">
    <citation type="submission" date="2019-02" db="EMBL/GenBank/DDBJ databases">
        <title>Shewanella sp. D4-2 isolated from Dokdo Island.</title>
        <authorList>
            <person name="Baek K."/>
        </authorList>
    </citation>
    <scope>NUCLEOTIDE SEQUENCE [LARGE SCALE GENOMIC DNA]</scope>
    <source>
        <strain evidence="10 11">D4-2</strain>
    </source>
</reference>
<keyword evidence="11" id="KW-1185">Reference proteome</keyword>
<dbReference type="NCBIfam" id="TIGR04239">
    <property type="entry name" value="rhombo_GlpG"/>
    <property type="match status" value="1"/>
</dbReference>
<evidence type="ECO:0000259" key="9">
    <source>
        <dbReference type="Pfam" id="PF12122"/>
    </source>
</evidence>
<feature type="domain" description="Peptidase S54 GlpG peptidase N-terminal" evidence="9">
    <location>
        <begin position="1"/>
        <end position="83"/>
    </location>
</feature>
<protein>
    <submittedName>
        <fullName evidence="10">Rhomboid family intramembrane serine protease GlpG</fullName>
        <ecNumber evidence="10">3.4.21.105</ecNumber>
    </submittedName>
</protein>
<gene>
    <name evidence="10" type="primary">glpG</name>
    <name evidence="10" type="ORF">EXU30_10895</name>
</gene>
<evidence type="ECO:0000256" key="1">
    <source>
        <dbReference type="ARBA" id="ARBA00004141"/>
    </source>
</evidence>
<dbReference type="Pfam" id="PF01694">
    <property type="entry name" value="Rhomboid"/>
    <property type="match status" value="1"/>
</dbReference>
<evidence type="ECO:0000256" key="4">
    <source>
        <dbReference type="ARBA" id="ARBA00022692"/>
    </source>
</evidence>
<keyword evidence="5 7" id="KW-1133">Transmembrane helix</keyword>
<dbReference type="Proteomes" id="UP000291106">
    <property type="component" value="Chromosome"/>
</dbReference>
<organism evidence="10 11">
    <name type="scientific">Shewanella maritima</name>
    <dbReference type="NCBI Taxonomy" id="2520507"/>
    <lineage>
        <taxon>Bacteria</taxon>
        <taxon>Pseudomonadati</taxon>
        <taxon>Pseudomonadota</taxon>
        <taxon>Gammaproteobacteria</taxon>
        <taxon>Alteromonadales</taxon>
        <taxon>Shewanellaceae</taxon>
        <taxon>Shewanella</taxon>
    </lineage>
</organism>
<sequence length="282" mass="30562">MIELGVIPNARMAQAFIDYLAGLGISCHAMPVEQGVKLVLANSTDLIRASEELELFIKNPNDPKYLQASWDNGDAGVKFDYGSGGLGLAAQFITGAGPLTLVIFAVCVLLFAVMNLGFGNQVYSALSFFNAVPGADLEQIWRVFTPSLMHGSIMHVVFNLLWWWYLGGKIENRLGTMPLLTLLLVAGTLPNIVQYFVSGPNFLGISGVVYALVGYSYLMGKRSPQSGIFLPDSYMGFMIIWLVLGFTDILGVSMANGAHIGGLAVGLLQARIDSRNSRHIKH</sequence>
<evidence type="ECO:0000259" key="8">
    <source>
        <dbReference type="Pfam" id="PF01694"/>
    </source>
</evidence>
<dbReference type="EMBL" id="CP036200">
    <property type="protein sequence ID" value="QBF83145.1"/>
    <property type="molecule type" value="Genomic_DNA"/>
</dbReference>
<dbReference type="Gene3D" id="1.20.1540.10">
    <property type="entry name" value="Rhomboid-like"/>
    <property type="match status" value="1"/>
</dbReference>
<feature type="transmembrane region" description="Helical" evidence="7">
    <location>
        <begin position="101"/>
        <end position="123"/>
    </location>
</feature>
<dbReference type="SUPFAM" id="SSF144091">
    <property type="entry name" value="Rhomboid-like"/>
    <property type="match status" value="1"/>
</dbReference>
<dbReference type="PANTHER" id="PTHR43066:SF26">
    <property type="entry name" value="RHOMBOID PROTEASE GLPG"/>
    <property type="match status" value="1"/>
</dbReference>
<dbReference type="GO" id="GO:0016020">
    <property type="term" value="C:membrane"/>
    <property type="evidence" value="ECO:0007669"/>
    <property type="project" value="UniProtKB-SubCell"/>
</dbReference>
<feature type="transmembrane region" description="Helical" evidence="7">
    <location>
        <begin position="202"/>
        <end position="220"/>
    </location>
</feature>
<keyword evidence="2" id="KW-1003">Cell membrane</keyword>
<feature type="transmembrane region" description="Helical" evidence="7">
    <location>
        <begin position="177"/>
        <end position="196"/>
    </location>
</feature>
<keyword evidence="10" id="KW-0378">Hydrolase</keyword>
<evidence type="ECO:0000256" key="6">
    <source>
        <dbReference type="ARBA" id="ARBA00023136"/>
    </source>
</evidence>
<evidence type="ECO:0000313" key="11">
    <source>
        <dbReference type="Proteomes" id="UP000291106"/>
    </source>
</evidence>
<evidence type="ECO:0000256" key="3">
    <source>
        <dbReference type="ARBA" id="ARBA00022519"/>
    </source>
</evidence>
<dbReference type="InterPro" id="IPR022732">
    <property type="entry name" value="Peptidase_S54_GlpG_N"/>
</dbReference>
<keyword evidence="6 7" id="KW-0472">Membrane</keyword>
<keyword evidence="3" id="KW-0997">Cell inner membrane</keyword>
<feature type="transmembrane region" description="Helical" evidence="7">
    <location>
        <begin position="143"/>
        <end position="165"/>
    </location>
</feature>
<comment type="subcellular location">
    <subcellularLocation>
        <location evidence="1">Membrane</location>
        <topology evidence="1">Multi-pass membrane protein</topology>
    </subcellularLocation>
</comment>
<dbReference type="EC" id="3.4.21.105" evidence="10"/>
<dbReference type="GO" id="GO:0006508">
    <property type="term" value="P:proteolysis"/>
    <property type="evidence" value="ECO:0007669"/>
    <property type="project" value="UniProtKB-KW"/>
</dbReference>
<accession>A0A411PHX4</accession>
<dbReference type="RefSeq" id="WP_130599975.1">
    <property type="nucleotide sequence ID" value="NZ_CP036200.1"/>
</dbReference>
<keyword evidence="4 7" id="KW-0812">Transmembrane</keyword>
<dbReference type="OrthoDB" id="9778341at2"/>
<dbReference type="GO" id="GO:0004252">
    <property type="term" value="F:serine-type endopeptidase activity"/>
    <property type="evidence" value="ECO:0007669"/>
    <property type="project" value="InterPro"/>
</dbReference>
<dbReference type="InterPro" id="IPR022764">
    <property type="entry name" value="Peptidase_S54_rhomboid_dom"/>
</dbReference>
<keyword evidence="10" id="KW-0645">Protease</keyword>
<dbReference type="Gene3D" id="3.30.70.2350">
    <property type="match status" value="1"/>
</dbReference>